<keyword evidence="3" id="KW-1185">Reference proteome</keyword>
<dbReference type="Proteomes" id="UP000053232">
    <property type="component" value="Unassembled WGS sequence"/>
</dbReference>
<proteinExistence type="predicted"/>
<reference evidence="3" key="1">
    <citation type="journal article" date="2014" name="Cell">
        <title>The Architecture of a Scrambled Genome Reveals Massive Levels of Genomic Rearrangement during Development.</title>
        <authorList>
            <person name="Chen X."/>
            <person name="Bracht J.R."/>
            <person name="Goldman A.D."/>
            <person name="Dolzhenko E."/>
            <person name="Clay D.M."/>
            <person name="Swart E.C."/>
            <person name="Perlman D.H."/>
            <person name="Doak T.G."/>
            <person name="Stuart A."/>
            <person name="Amemiya C.T."/>
            <person name="Sebra R.P."/>
            <person name="Landweber L.F."/>
        </authorList>
    </citation>
    <scope>NUCLEOTIDE SEQUENCE [LARGE SCALE GENOMIC DNA]</scope>
    <source>
        <strain evidence="3">JRB310</strain>
    </source>
</reference>
<protein>
    <submittedName>
        <fullName evidence="2">Uncharacterized protein</fullName>
    </submittedName>
</protein>
<feature type="compositionally biased region" description="Basic residues" evidence="1">
    <location>
        <begin position="24"/>
        <end position="37"/>
    </location>
</feature>
<accession>A0A073HXT4</accession>
<dbReference type="AlphaFoldDB" id="A0A073HXT4"/>
<evidence type="ECO:0000313" key="3">
    <source>
        <dbReference type="Proteomes" id="UP000053232"/>
    </source>
</evidence>
<gene>
    <name evidence="2" type="ORF">OXYTRIMIC_007</name>
</gene>
<evidence type="ECO:0000256" key="1">
    <source>
        <dbReference type="SAM" id="MobiDB-lite"/>
    </source>
</evidence>
<organism evidence="2 3">
    <name type="scientific">Oxytricha trifallax</name>
    <dbReference type="NCBI Taxonomy" id="1172189"/>
    <lineage>
        <taxon>Eukaryota</taxon>
        <taxon>Sar</taxon>
        <taxon>Alveolata</taxon>
        <taxon>Ciliophora</taxon>
        <taxon>Intramacronucleata</taxon>
        <taxon>Spirotrichea</taxon>
        <taxon>Stichotrichia</taxon>
        <taxon>Sporadotrichida</taxon>
        <taxon>Oxytrichidae</taxon>
        <taxon>Oxytrichinae</taxon>
        <taxon>Oxytricha</taxon>
    </lineage>
</organism>
<feature type="region of interest" description="Disordered" evidence="1">
    <location>
        <begin position="1"/>
        <end position="45"/>
    </location>
</feature>
<name>A0A073HXT4_9SPIT</name>
<sequence length="187" mass="23035">MQQTQDNCDGRLQLPSKRTQQEAKKRRPKRIHPRRSRNSQQGNQLDQIFSKVESMKWELDQLRLIDHKIIMATQKIKYQDDDLKMAEQERNVRISDIRKQCWKAFIEEVRELKEQDLEWPVRRCFEEKLEKQSKARNWCQQPSEWEVKDSRDRRYSTYQDTKQQWKEAIRNMKQCLDRKDMKGLFYL</sequence>
<evidence type="ECO:0000313" key="2">
    <source>
        <dbReference type="EMBL" id="KEJ82843.1"/>
    </source>
</evidence>
<comment type="caution">
    <text evidence="2">The sequence shown here is derived from an EMBL/GenBank/DDBJ whole genome shotgun (WGS) entry which is preliminary data.</text>
</comment>
<dbReference type="EMBL" id="ARYC01003185">
    <property type="protein sequence ID" value="KEJ82843.1"/>
    <property type="molecule type" value="Genomic_DNA"/>
</dbReference>